<comment type="caution">
    <text evidence="2">The sequence shown here is derived from an EMBL/GenBank/DDBJ whole genome shotgun (WGS) entry which is preliminary data.</text>
</comment>
<accession>A0A016VD18</accession>
<proteinExistence type="predicted"/>
<dbReference type="Proteomes" id="UP000024635">
    <property type="component" value="Unassembled WGS sequence"/>
</dbReference>
<reference evidence="3" key="1">
    <citation type="journal article" date="2015" name="Nat. Genet.">
        <title>The genome and transcriptome of the zoonotic hookworm Ancylostoma ceylanicum identify infection-specific gene families.</title>
        <authorList>
            <person name="Schwarz E.M."/>
            <person name="Hu Y."/>
            <person name="Antoshechkin I."/>
            <person name="Miller M.M."/>
            <person name="Sternberg P.W."/>
            <person name="Aroian R.V."/>
        </authorList>
    </citation>
    <scope>NUCLEOTIDE SEQUENCE</scope>
    <source>
        <strain evidence="3">HY135</strain>
    </source>
</reference>
<keyword evidence="3" id="KW-1185">Reference proteome</keyword>
<evidence type="ECO:0000313" key="2">
    <source>
        <dbReference type="EMBL" id="EYC25330.1"/>
    </source>
</evidence>
<evidence type="ECO:0000313" key="3">
    <source>
        <dbReference type="Proteomes" id="UP000024635"/>
    </source>
</evidence>
<organism evidence="2 3">
    <name type="scientific">Ancylostoma ceylanicum</name>
    <dbReference type="NCBI Taxonomy" id="53326"/>
    <lineage>
        <taxon>Eukaryota</taxon>
        <taxon>Metazoa</taxon>
        <taxon>Ecdysozoa</taxon>
        <taxon>Nematoda</taxon>
        <taxon>Chromadorea</taxon>
        <taxon>Rhabditida</taxon>
        <taxon>Rhabditina</taxon>
        <taxon>Rhabditomorpha</taxon>
        <taxon>Strongyloidea</taxon>
        <taxon>Ancylostomatidae</taxon>
        <taxon>Ancylostomatinae</taxon>
        <taxon>Ancylostoma</taxon>
    </lineage>
</organism>
<dbReference type="AlphaFoldDB" id="A0A016VD18"/>
<feature type="compositionally biased region" description="Basic and acidic residues" evidence="1">
    <location>
        <begin position="22"/>
        <end position="43"/>
    </location>
</feature>
<name>A0A016VD18_9BILA</name>
<gene>
    <name evidence="2" type="primary">Acey_s0012.g1827</name>
    <name evidence="2" type="ORF">Y032_0012g1827</name>
</gene>
<dbReference type="EMBL" id="JARK01001348">
    <property type="protein sequence ID" value="EYC25330.1"/>
    <property type="molecule type" value="Genomic_DNA"/>
</dbReference>
<protein>
    <submittedName>
        <fullName evidence="2">Uncharacterized protein</fullName>
    </submittedName>
</protein>
<sequence>MKASSHRNFESVPLGTTVGTMPEKERTRESVHRSERVTGKTDKRRDYSTIVACGTDYIPLQYICTTK</sequence>
<evidence type="ECO:0000256" key="1">
    <source>
        <dbReference type="SAM" id="MobiDB-lite"/>
    </source>
</evidence>
<feature type="region of interest" description="Disordered" evidence="1">
    <location>
        <begin position="1"/>
        <end position="43"/>
    </location>
</feature>